<keyword evidence="2" id="KW-1185">Reference proteome</keyword>
<evidence type="ECO:0000313" key="1">
    <source>
        <dbReference type="EMBL" id="MBB6543134.1"/>
    </source>
</evidence>
<comment type="caution">
    <text evidence="1">The sequence shown here is derived from an EMBL/GenBank/DDBJ whole genome shotgun (WGS) entry which is preliminary data.</text>
</comment>
<accession>A0A7X0TTH6</accession>
<protein>
    <submittedName>
        <fullName evidence="1">Uncharacterized protein</fullName>
    </submittedName>
</protein>
<dbReference type="RefSeq" id="WP_184423933.1">
    <property type="nucleotide sequence ID" value="NZ_BAABLB010000028.1"/>
</dbReference>
<sequence>MKATQTPQIKMASYIPNPEKPGFVKFDKYHSYKEVAEQIKATLKIICVDNSNAYDIAEWVSEYTETNEKLNAKGGMLAVIPRYGSNEGMIIDIVHINPNDEMNKFNPIITAKYFIDDKMLFDISLQLVNAIENGYYY</sequence>
<organism evidence="1 2">
    <name type="scientific">Thalassotalea piscium</name>
    <dbReference type="NCBI Taxonomy" id="1230533"/>
    <lineage>
        <taxon>Bacteria</taxon>
        <taxon>Pseudomonadati</taxon>
        <taxon>Pseudomonadota</taxon>
        <taxon>Gammaproteobacteria</taxon>
        <taxon>Alteromonadales</taxon>
        <taxon>Colwelliaceae</taxon>
        <taxon>Thalassotalea</taxon>
    </lineage>
</organism>
<name>A0A7X0TTH6_9GAMM</name>
<dbReference type="AlphaFoldDB" id="A0A7X0TTH6"/>
<evidence type="ECO:0000313" key="2">
    <source>
        <dbReference type="Proteomes" id="UP000537141"/>
    </source>
</evidence>
<dbReference type="EMBL" id="JACHHU010000010">
    <property type="protein sequence ID" value="MBB6543134.1"/>
    <property type="molecule type" value="Genomic_DNA"/>
</dbReference>
<gene>
    <name evidence="1" type="ORF">HNQ55_001641</name>
</gene>
<dbReference type="Proteomes" id="UP000537141">
    <property type="component" value="Unassembled WGS sequence"/>
</dbReference>
<proteinExistence type="predicted"/>
<reference evidence="1 2" key="1">
    <citation type="submission" date="2020-08" db="EMBL/GenBank/DDBJ databases">
        <title>Genomic Encyclopedia of Type Strains, Phase IV (KMG-IV): sequencing the most valuable type-strain genomes for metagenomic binning, comparative biology and taxonomic classification.</title>
        <authorList>
            <person name="Goeker M."/>
        </authorList>
    </citation>
    <scope>NUCLEOTIDE SEQUENCE [LARGE SCALE GENOMIC DNA]</scope>
    <source>
        <strain evidence="1 2">DSM 26287</strain>
    </source>
</reference>